<comment type="caution">
    <text evidence="4">The sequence shown here is derived from an EMBL/GenBank/DDBJ whole genome shotgun (WGS) entry which is preliminary data.</text>
</comment>
<dbReference type="InterPro" id="IPR050811">
    <property type="entry name" value="Phosphate_ABC_transporter"/>
</dbReference>
<dbReference type="Proteomes" id="UP001501083">
    <property type="component" value="Unassembled WGS sequence"/>
</dbReference>
<accession>A0ABP9LDT0</accession>
<evidence type="ECO:0000256" key="2">
    <source>
        <dbReference type="SAM" id="SignalP"/>
    </source>
</evidence>
<evidence type="ECO:0000256" key="1">
    <source>
        <dbReference type="ARBA" id="ARBA00022729"/>
    </source>
</evidence>
<evidence type="ECO:0000313" key="5">
    <source>
        <dbReference type="Proteomes" id="UP001501083"/>
    </source>
</evidence>
<dbReference type="PANTHER" id="PTHR30570">
    <property type="entry name" value="PERIPLASMIC PHOSPHATE BINDING COMPONENT OF PHOSPHATE ABC TRANSPORTER"/>
    <property type="match status" value="1"/>
</dbReference>
<dbReference type="PROSITE" id="PS51257">
    <property type="entry name" value="PROKAR_LIPOPROTEIN"/>
    <property type="match status" value="1"/>
</dbReference>
<sequence length="445" mass="47980">MSRVVGFILSFGLLLACTQAKAQVDAERVRIHGSQTMAARLVPAVAESWLKDIGYEGIRRVQAGPSTTEIHASRDGQPLIVEIVGNSSAQGFQDLVDGNAHIAMMTRRPDAAELDAGWQLGDLASHDQEFVLALDGVAVVVNRENPLARMDLRQLRRVLSGQVRDWREVGGRGAVHLHAVAGPNSARDMIDERVMQGTPHAIAQMHPDGTSLVRAIANDPGGIGFVTLRQPWGANVRPLALADGGRAVAPTRLAVQSEDYPLARRFTMYGSQMMGALSRSFALYAMGQRGQDAVTQAGHAAVTLRPGYAPSSVLGPREYRELVANASRLPLSLRFNFNSNNDSGVASSVYDSRAVRDLDRLEAFMRLPVNRGRRLLVVGFADVAAGSSVAATMMSNDRADLVAHELMARGLPVMHARGMGSQVPLAPTGAAGARYRNERVEIWML</sequence>
<reference evidence="5" key="1">
    <citation type="journal article" date="2019" name="Int. J. Syst. Evol. Microbiol.">
        <title>The Global Catalogue of Microorganisms (GCM) 10K type strain sequencing project: providing services to taxonomists for standard genome sequencing and annotation.</title>
        <authorList>
            <consortium name="The Broad Institute Genomics Platform"/>
            <consortium name="The Broad Institute Genome Sequencing Center for Infectious Disease"/>
            <person name="Wu L."/>
            <person name="Ma J."/>
        </authorList>
    </citation>
    <scope>NUCLEOTIDE SEQUENCE [LARGE SCALE GENOMIC DNA]</scope>
    <source>
        <strain evidence="5">JCM 19212</strain>
    </source>
</reference>
<protein>
    <submittedName>
        <fullName evidence="4">Substrate-binding domain-containing protein</fullName>
    </submittedName>
</protein>
<feature type="signal peptide" evidence="2">
    <location>
        <begin position="1"/>
        <end position="22"/>
    </location>
</feature>
<feature type="chain" id="PRO_5045628642" evidence="2">
    <location>
        <begin position="23"/>
        <end position="445"/>
    </location>
</feature>
<dbReference type="Gene3D" id="3.30.1330.60">
    <property type="entry name" value="OmpA-like domain"/>
    <property type="match status" value="1"/>
</dbReference>
<evidence type="ECO:0000259" key="3">
    <source>
        <dbReference type="Pfam" id="PF12849"/>
    </source>
</evidence>
<dbReference type="InterPro" id="IPR024370">
    <property type="entry name" value="PBP_domain"/>
</dbReference>
<dbReference type="InterPro" id="IPR036737">
    <property type="entry name" value="OmpA-like_sf"/>
</dbReference>
<keyword evidence="5" id="KW-1185">Reference proteome</keyword>
<dbReference type="EMBL" id="BAABKY010000002">
    <property type="protein sequence ID" value="GAA5076377.1"/>
    <property type="molecule type" value="Genomic_DNA"/>
</dbReference>
<dbReference type="Pfam" id="PF12849">
    <property type="entry name" value="PBP_like_2"/>
    <property type="match status" value="1"/>
</dbReference>
<dbReference type="PANTHER" id="PTHR30570:SF1">
    <property type="entry name" value="PHOSPHATE-BINDING PROTEIN PSTS"/>
    <property type="match status" value="1"/>
</dbReference>
<dbReference type="RefSeq" id="WP_158985429.1">
    <property type="nucleotide sequence ID" value="NZ_BAABKY010000002.1"/>
</dbReference>
<keyword evidence="1 2" id="KW-0732">Signal</keyword>
<dbReference type="Gene3D" id="3.40.190.10">
    <property type="entry name" value="Periplasmic binding protein-like II"/>
    <property type="match status" value="2"/>
</dbReference>
<name>A0ABP9LDT0_9GAMM</name>
<evidence type="ECO:0000313" key="4">
    <source>
        <dbReference type="EMBL" id="GAA5076377.1"/>
    </source>
</evidence>
<feature type="domain" description="PBP" evidence="3">
    <location>
        <begin position="79"/>
        <end position="269"/>
    </location>
</feature>
<organism evidence="4 5">
    <name type="scientific">Lysobacter panacisoli</name>
    <dbReference type="NCBI Taxonomy" id="1255263"/>
    <lineage>
        <taxon>Bacteria</taxon>
        <taxon>Pseudomonadati</taxon>
        <taxon>Pseudomonadota</taxon>
        <taxon>Gammaproteobacteria</taxon>
        <taxon>Lysobacterales</taxon>
        <taxon>Lysobacteraceae</taxon>
        <taxon>Lysobacter</taxon>
    </lineage>
</organism>
<dbReference type="SUPFAM" id="SSF53850">
    <property type="entry name" value="Periplasmic binding protein-like II"/>
    <property type="match status" value="1"/>
</dbReference>
<dbReference type="SUPFAM" id="SSF103088">
    <property type="entry name" value="OmpA-like"/>
    <property type="match status" value="1"/>
</dbReference>
<gene>
    <name evidence="4" type="ORF">GCM10025759_20940</name>
</gene>
<proteinExistence type="predicted"/>